<reference evidence="1 2" key="1">
    <citation type="submission" date="2023-06" db="EMBL/GenBank/DDBJ databases">
        <title>Alkalimonas sp., MEB004 an alkaliphilic bacterium isolated from Lonar Lake, India.</title>
        <authorList>
            <person name="Joshi A."/>
            <person name="Thite S."/>
        </authorList>
    </citation>
    <scope>NUCLEOTIDE SEQUENCE [LARGE SCALE GENOMIC DNA]</scope>
    <source>
        <strain evidence="1 2">MEB004</strain>
    </source>
</reference>
<gene>
    <name evidence="1" type="ORF">QWF21_18025</name>
</gene>
<proteinExistence type="predicted"/>
<keyword evidence="2" id="KW-1185">Reference proteome</keyword>
<evidence type="ECO:0000313" key="2">
    <source>
        <dbReference type="Proteomes" id="UP001339167"/>
    </source>
</evidence>
<dbReference type="RefSeq" id="WP_330089428.1">
    <property type="nucleotide sequence ID" value="NZ_JAUGZK010000042.1"/>
</dbReference>
<accession>A0ABU7JKD7</accession>
<dbReference type="EMBL" id="JAUGZK010000042">
    <property type="protein sequence ID" value="MEE2026137.1"/>
    <property type="molecule type" value="Genomic_DNA"/>
</dbReference>
<name>A0ABU7JKD7_9GAMM</name>
<organism evidence="1 2">
    <name type="scientific">Alkalimonas mucilaginosa</name>
    <dbReference type="NCBI Taxonomy" id="3057676"/>
    <lineage>
        <taxon>Bacteria</taxon>
        <taxon>Pseudomonadati</taxon>
        <taxon>Pseudomonadota</taxon>
        <taxon>Gammaproteobacteria</taxon>
        <taxon>Alkalimonas</taxon>
    </lineage>
</organism>
<comment type="caution">
    <text evidence="1">The sequence shown here is derived from an EMBL/GenBank/DDBJ whole genome shotgun (WGS) entry which is preliminary data.</text>
</comment>
<sequence>LEIGGYINKLTAPNGTAYYQYTKPMVGERRSVALPVTGQIGYHTHPTGTLLFSNTITNPTGSDAEWVADSNNHLYVGALQGGDVKIGICEHSSACMRGIGRFGNEATREVQ</sequence>
<evidence type="ECO:0000313" key="1">
    <source>
        <dbReference type="EMBL" id="MEE2026137.1"/>
    </source>
</evidence>
<protein>
    <submittedName>
        <fullName evidence="1">Uncharacterized protein</fullName>
    </submittedName>
</protein>
<dbReference type="Proteomes" id="UP001339167">
    <property type="component" value="Unassembled WGS sequence"/>
</dbReference>
<feature type="non-terminal residue" evidence="1">
    <location>
        <position position="1"/>
    </location>
</feature>